<dbReference type="Gene3D" id="3.30.460.10">
    <property type="entry name" value="Beta Polymerase, domain 2"/>
    <property type="match status" value="1"/>
</dbReference>
<organism evidence="2 3">
    <name type="scientific">Sphingomonas bisphenolicum</name>
    <dbReference type="NCBI Taxonomy" id="296544"/>
    <lineage>
        <taxon>Bacteria</taxon>
        <taxon>Pseudomonadati</taxon>
        <taxon>Pseudomonadota</taxon>
        <taxon>Alphaproteobacteria</taxon>
        <taxon>Sphingomonadales</taxon>
        <taxon>Sphingomonadaceae</taxon>
        <taxon>Sphingomonas</taxon>
    </lineage>
</organism>
<dbReference type="PANTHER" id="PTHR33933">
    <property type="entry name" value="NUCLEOTIDYLTRANSFERASE"/>
    <property type="match status" value="1"/>
</dbReference>
<dbReference type="InterPro" id="IPR002934">
    <property type="entry name" value="Polymerase_NTP_transf_dom"/>
</dbReference>
<dbReference type="EMBL" id="AP018817">
    <property type="protein sequence ID" value="BBF70945.1"/>
    <property type="molecule type" value="Genomic_DNA"/>
</dbReference>
<dbReference type="SMART" id="SM00748">
    <property type="entry name" value="HEPN"/>
    <property type="match status" value="1"/>
</dbReference>
<keyword evidence="3" id="KW-1185">Reference proteome</keyword>
<protein>
    <submittedName>
        <fullName evidence="2">Nucleotidyltransferase</fullName>
    </submittedName>
</protein>
<proteinExistence type="predicted"/>
<sequence>MKTDLSHLPHAKQRELGHIVQFLFEEFADAIVMAEGKRKAGRILKIILFGSHARGDWVNEPHTAKGYVSDYDLLVIVNQQELADLDLWHNAEERLIRETQVTKVLRTPANFIVHSLKQVNDALAQGRFFFMDIARDGIALYQSSETELHQPKPQDPMEALEMAQEYFETWFSSAMQRYELGKHAVQREFFKPAAFEFHQAVESLYHCVLLVLTFYTPHRHNIAFLRSLADKLDSRLVGVWPRDDRRSRALFTKLRDAYVKARYSKHYNISAEELEWLASRIEALGGVVRQVCSEKIAELKRTAGVIG</sequence>
<dbReference type="Pfam" id="PF01909">
    <property type="entry name" value="NTP_transf_2"/>
    <property type="match status" value="1"/>
</dbReference>
<dbReference type="SUPFAM" id="SSF81301">
    <property type="entry name" value="Nucleotidyltransferase"/>
    <property type="match status" value="1"/>
</dbReference>
<evidence type="ECO:0000259" key="1">
    <source>
        <dbReference type="PROSITE" id="PS50910"/>
    </source>
</evidence>
<dbReference type="PANTHER" id="PTHR33933:SF1">
    <property type="entry name" value="PROTEIN ADENYLYLTRANSFERASE MNTA-RELATED"/>
    <property type="match status" value="1"/>
</dbReference>
<evidence type="ECO:0000313" key="2">
    <source>
        <dbReference type="EMBL" id="BBF70945.1"/>
    </source>
</evidence>
<name>A0ABM7G7X7_9SPHN</name>
<gene>
    <name evidence="2" type="ORF">SBA_ch1_31450</name>
</gene>
<dbReference type="InterPro" id="IPR043519">
    <property type="entry name" value="NT_sf"/>
</dbReference>
<reference evidence="2" key="1">
    <citation type="submission" date="2018-07" db="EMBL/GenBank/DDBJ databases">
        <title>Complete genome sequence of Sphingomonas bisphenolicum strain AO1, a bisphenol A degradative bacterium isolated from Japanese farm field.</title>
        <authorList>
            <person name="Murakami M."/>
            <person name="Koh M."/>
            <person name="Koba S."/>
            <person name="Matsumura Y."/>
        </authorList>
    </citation>
    <scope>NUCLEOTIDE SEQUENCE</scope>
    <source>
        <strain evidence="2">AO1</strain>
    </source>
</reference>
<dbReference type="Proteomes" id="UP001059971">
    <property type="component" value="Chromosome 1"/>
</dbReference>
<accession>A0ABM7G7X7</accession>
<dbReference type="SUPFAM" id="SSF81593">
    <property type="entry name" value="Nucleotidyltransferase substrate binding subunit/domain"/>
    <property type="match status" value="1"/>
</dbReference>
<dbReference type="RefSeq" id="WP_261935120.1">
    <property type="nucleotide sequence ID" value="NZ_AP018817.1"/>
</dbReference>
<dbReference type="PROSITE" id="PS50910">
    <property type="entry name" value="HEPN"/>
    <property type="match status" value="1"/>
</dbReference>
<dbReference type="InterPro" id="IPR007842">
    <property type="entry name" value="HEPN_dom"/>
</dbReference>
<dbReference type="Pfam" id="PF05168">
    <property type="entry name" value="HEPN"/>
    <property type="match status" value="1"/>
</dbReference>
<dbReference type="CDD" id="cd05403">
    <property type="entry name" value="NT_KNTase_like"/>
    <property type="match status" value="1"/>
</dbReference>
<dbReference type="InterPro" id="IPR052548">
    <property type="entry name" value="Type_VII_TA_antitoxin"/>
</dbReference>
<evidence type="ECO:0000313" key="3">
    <source>
        <dbReference type="Proteomes" id="UP001059971"/>
    </source>
</evidence>
<feature type="domain" description="HEPN" evidence="1">
    <location>
        <begin position="171"/>
        <end position="291"/>
    </location>
</feature>
<dbReference type="Gene3D" id="1.20.120.330">
    <property type="entry name" value="Nucleotidyltransferases domain 2"/>
    <property type="match status" value="1"/>
</dbReference>